<accession>A0ABN9ZMR4</accession>
<reference evidence="2" key="1">
    <citation type="submission" date="2023-12" db="EMBL/GenBank/DDBJ databases">
        <authorList>
            <person name="Brown T."/>
        </authorList>
    </citation>
    <scope>NUCLEOTIDE SEQUENCE</scope>
</reference>
<keyword evidence="3" id="KW-1185">Reference proteome</keyword>
<gene>
    <name evidence="2" type="ORF">MPIPNATIZW_LOCUS7897</name>
</gene>
<feature type="region of interest" description="Disordered" evidence="1">
    <location>
        <begin position="1"/>
        <end position="26"/>
    </location>
</feature>
<proteinExistence type="predicted"/>
<evidence type="ECO:0000313" key="3">
    <source>
        <dbReference type="Proteomes" id="UP001314169"/>
    </source>
</evidence>
<dbReference type="Proteomes" id="UP001314169">
    <property type="component" value="Chromosome 18"/>
</dbReference>
<evidence type="ECO:0000256" key="1">
    <source>
        <dbReference type="SAM" id="MobiDB-lite"/>
    </source>
</evidence>
<dbReference type="EMBL" id="OY882875">
    <property type="protein sequence ID" value="CAK6439591.1"/>
    <property type="molecule type" value="Genomic_DNA"/>
</dbReference>
<sequence length="131" mass="14684">MISEKQRNAVSPWSQQSGLRVPGKKAAKNVVAAVPTGSRCLHRPRSPGLQMKVIPDQSYSWLSMIIHSSVAENKGIYNKQISYYFNHLDIIGSVIIVRTGMITMDTQPLVPYWDLFNQALPLNHEPNIPSL</sequence>
<name>A0ABN9ZMR4_PIPNA</name>
<protein>
    <submittedName>
        <fullName evidence="2">Uncharacterized protein</fullName>
    </submittedName>
</protein>
<organism evidence="2 3">
    <name type="scientific">Pipistrellus nathusii</name>
    <name type="common">Nathusius' pipistrelle</name>
    <dbReference type="NCBI Taxonomy" id="59473"/>
    <lineage>
        <taxon>Eukaryota</taxon>
        <taxon>Metazoa</taxon>
        <taxon>Chordata</taxon>
        <taxon>Craniata</taxon>
        <taxon>Vertebrata</taxon>
        <taxon>Euteleostomi</taxon>
        <taxon>Mammalia</taxon>
        <taxon>Eutheria</taxon>
        <taxon>Laurasiatheria</taxon>
        <taxon>Chiroptera</taxon>
        <taxon>Yangochiroptera</taxon>
        <taxon>Vespertilionidae</taxon>
        <taxon>Pipistrellus</taxon>
    </lineage>
</organism>
<feature type="compositionally biased region" description="Polar residues" evidence="1">
    <location>
        <begin position="8"/>
        <end position="18"/>
    </location>
</feature>
<evidence type="ECO:0000313" key="2">
    <source>
        <dbReference type="EMBL" id="CAK6439591.1"/>
    </source>
</evidence>